<keyword evidence="1" id="KW-0472">Membrane</keyword>
<name>A0A3F3HD60_9LACO</name>
<dbReference type="EMBL" id="DF968078">
    <property type="protein sequence ID" value="GAP03713.1"/>
    <property type="molecule type" value="Genomic_DNA"/>
</dbReference>
<proteinExistence type="predicted"/>
<dbReference type="RefSeq" id="WP_059393224.1">
    <property type="nucleotide sequence ID" value="NZ_DF968078.1"/>
</dbReference>
<protein>
    <submittedName>
        <fullName evidence="2">YGGT family protein</fullName>
    </submittedName>
</protein>
<evidence type="ECO:0000313" key="2">
    <source>
        <dbReference type="EMBL" id="GAP03713.1"/>
    </source>
</evidence>
<keyword evidence="1" id="KW-0812">Transmembrane</keyword>
<sequence length="84" mass="9786">MFGLLLVTIIAWLLKIYSYALIAYVLMSWFPGAYNTWFGRELGKIVTPYLSWFSFIKPIGILDLRPLIAFIVLDLAQYALAWFF</sequence>
<dbReference type="Proteomes" id="UP000064514">
    <property type="component" value="Unassembled WGS sequence"/>
</dbReference>
<dbReference type="InterPro" id="IPR003425">
    <property type="entry name" value="CCB3/YggT"/>
</dbReference>
<dbReference type="Pfam" id="PF02325">
    <property type="entry name" value="CCB3_YggT"/>
    <property type="match status" value="1"/>
</dbReference>
<gene>
    <name evidence="2" type="primary">ylmG</name>
    <name evidence="2" type="ORF">FTRO_0012600</name>
</gene>
<accession>A0A3F3HD60</accession>
<evidence type="ECO:0000256" key="1">
    <source>
        <dbReference type="SAM" id="Phobius"/>
    </source>
</evidence>
<dbReference type="GO" id="GO:0016020">
    <property type="term" value="C:membrane"/>
    <property type="evidence" value="ECO:0007669"/>
    <property type="project" value="InterPro"/>
</dbReference>
<dbReference type="AlphaFoldDB" id="A0A3F3HD60"/>
<keyword evidence="1" id="KW-1133">Transmembrane helix</keyword>
<dbReference type="STRING" id="709323.GCA_001047135_00258"/>
<reference evidence="2" key="1">
    <citation type="journal article" date="2015" name="BMC Genomics">
        <title>Comparative genomics of Fructobacillus spp. and Leuconostoc spp. reveals niche-specific evolution of Fructobacillus spp.</title>
        <authorList>
            <person name="Endo A."/>
            <person name="Tanizawa Y."/>
            <person name="Tanaka N."/>
            <person name="Maeno S."/>
            <person name="Kumar H."/>
            <person name="Shiwa Y."/>
            <person name="Okada S."/>
            <person name="Yoshikawa H."/>
            <person name="Dicks L."/>
            <person name="Nakagawa J."/>
            <person name="Arita M."/>
        </authorList>
    </citation>
    <scope>NUCLEOTIDE SEQUENCE [LARGE SCALE GENOMIC DNA]</scope>
    <source>
        <strain evidence="2">F214-1</strain>
    </source>
</reference>
<feature type="transmembrane region" description="Helical" evidence="1">
    <location>
        <begin position="64"/>
        <end position="83"/>
    </location>
</feature>
<organism evidence="2">
    <name type="scientific">Fructobacillus tropaeoli</name>
    <dbReference type="NCBI Taxonomy" id="709323"/>
    <lineage>
        <taxon>Bacteria</taxon>
        <taxon>Bacillati</taxon>
        <taxon>Bacillota</taxon>
        <taxon>Bacilli</taxon>
        <taxon>Lactobacillales</taxon>
        <taxon>Lactobacillaceae</taxon>
        <taxon>Fructobacillus</taxon>
    </lineage>
</organism>